<dbReference type="PANTHER" id="PTHR14194:SF101">
    <property type="entry name" value="NAD(P)-BINDING DOMAIN-CONTAINING PROTEIN"/>
    <property type="match status" value="1"/>
</dbReference>
<dbReference type="Pfam" id="PF25255">
    <property type="entry name" value="WHD_RNase_II"/>
    <property type="match status" value="1"/>
</dbReference>
<evidence type="ECO:0000313" key="4">
    <source>
        <dbReference type="Proteomes" id="UP000712600"/>
    </source>
</evidence>
<reference evidence="3" key="1">
    <citation type="submission" date="2019-12" db="EMBL/GenBank/DDBJ databases">
        <title>Genome sequencing and annotation of Brassica cretica.</title>
        <authorList>
            <person name="Studholme D.J."/>
            <person name="Sarris P."/>
        </authorList>
    </citation>
    <scope>NUCLEOTIDE SEQUENCE</scope>
    <source>
        <strain evidence="3">PFS-109/04</strain>
        <tissue evidence="3">Leaf</tissue>
    </source>
</reference>
<dbReference type="PANTHER" id="PTHR14194">
    <property type="entry name" value="NITROGEN METABOLIC REGULATION PROTEIN NMR-RELATED"/>
    <property type="match status" value="1"/>
</dbReference>
<dbReference type="InterPro" id="IPR057324">
    <property type="entry name" value="WH_RNase_II"/>
</dbReference>
<dbReference type="InterPro" id="IPR044163">
    <property type="entry name" value="SARED1-like"/>
</dbReference>
<dbReference type="InterPro" id="IPR056403">
    <property type="entry name" value="RNase_II_barrel"/>
</dbReference>
<dbReference type="InterPro" id="IPR036291">
    <property type="entry name" value="NAD(P)-bd_dom_sf"/>
</dbReference>
<dbReference type="CDD" id="cd05243">
    <property type="entry name" value="SDR_a5"/>
    <property type="match status" value="1"/>
</dbReference>
<gene>
    <name evidence="3" type="ORF">F2Q69_00045847</name>
</gene>
<evidence type="ECO:0000259" key="2">
    <source>
        <dbReference type="SMART" id="SM00955"/>
    </source>
</evidence>
<dbReference type="SMART" id="SM00955">
    <property type="entry name" value="RNB"/>
    <property type="match status" value="1"/>
</dbReference>
<name>A0A8S9NJ59_BRACR</name>
<dbReference type="SUPFAM" id="SSF50249">
    <property type="entry name" value="Nucleic acid-binding proteins"/>
    <property type="match status" value="1"/>
</dbReference>
<dbReference type="Proteomes" id="UP000712600">
    <property type="component" value="Unassembled WGS sequence"/>
</dbReference>
<dbReference type="InterPro" id="IPR056404">
    <property type="entry name" value="HTH_RNase_II"/>
</dbReference>
<protein>
    <recommendedName>
        <fullName evidence="2">RNB domain-containing protein</fullName>
    </recommendedName>
</protein>
<dbReference type="Pfam" id="PF23163">
    <property type="entry name" value="CSD_RNase_II"/>
    <property type="match status" value="1"/>
</dbReference>
<evidence type="ECO:0000313" key="3">
    <source>
        <dbReference type="EMBL" id="KAF3501033.1"/>
    </source>
</evidence>
<dbReference type="Pfam" id="PF23161">
    <property type="entry name" value="HTH_RNase_II"/>
    <property type="match status" value="1"/>
</dbReference>
<dbReference type="GO" id="GO:0016491">
    <property type="term" value="F:oxidoreductase activity"/>
    <property type="evidence" value="ECO:0007669"/>
    <property type="project" value="InterPro"/>
</dbReference>
<dbReference type="Pfam" id="PF13460">
    <property type="entry name" value="NAD_binding_10"/>
    <property type="match status" value="1"/>
</dbReference>
<dbReference type="Pfam" id="PF00773">
    <property type="entry name" value="RNB"/>
    <property type="match status" value="1"/>
</dbReference>
<sequence>MTSLGKTAGQIVYKKLKERSDKFVAKGLVRTPQGKEKIGGEDDVFIGDIRDADSITPAIQGIDALVILTSAVPKMKPGFDPTKGGRPEFIFDDGQYPEQVDWIGQKNQIDAAKAAGVKHIVLVGSMGGTNPDHPLNKLGNGNILIWKRKAEQYLTDSGTPYTIIRAGGLVDKEGGARELLVGKDDELLQTDTKTVPRADVAEVCIQALLFEEAKNKAFDLGSKPEGTSSPTNDFKALFSQVTALSITPASLAFPSPHEPERTICLSFFVFRYRTTVASSPAATTMMSVRAINGCFIIRTATTGCAPPVSLFRHRIQRLRSSHLREFSKSGLGFPPLRQNTGGGDAPSCSACIHSLVESVSQELESVSRRKRSRISVRASVKVKLTSYGEVVEDKLVNQELEAGLLLEFKKDPERVLLAVTHRPDGKKNWMVFDQNGVSSSIKPQQITYIVPGLYNFNHTELTDFLQRAQDNLDTQLLEFAWMELLEKNKPVTPEELAEIIYGSSDPLESYCAHFLLSKDEIYFSVLESKGSRSIYSPRRTEQVEELLRRQRVREAEEREFEEFIQLLKSAKNAPTHTKPPKSSWLANDKVRENIDSLKAYAIDAWASIDQRKLAGVILKSMGLQKTAVSALNLLIDIGYFPVHVNLDLLKLNLPTDHSDAIVEAAEILLSESSDLDAARRIDLTHLKVYAIDVDEADELDDALSATRLQDGRIKIWIHVADPARYVTPGSKVDREARRRGTSVFLPTATYPMFPEKLAMEGMSLRQGETCNAVSVSVVLRSDGSIAEYSVENSIIRPTYMLTYESAAELLHMNLQEEVELRLLSEAAFLRSQWRHEQGAVDTTTLETRIKVVNPEDPEPLINIYVENQADPAMRLVFEMMILCGEVIATFGSQHNIPLPYRGQPQSNIDVSAFAHLPEGPVRSASIVKVMRAAEMNFRCPVRHGVLGIPGYVQFTSPIRRYMDLTAHYQIKAFLRGGDNFPFSAGELEGIAASVNMQNRVVRKLCNSGLRYWVIEFLRRQQKGKKYTALILRFVKDRIASLLLVEVGFQATAWVSEGKQVGDEVEVRVEEAHPRDDLILLKEVL</sequence>
<dbReference type="InterPro" id="IPR001900">
    <property type="entry name" value="RNase_II/R"/>
</dbReference>
<comment type="caution">
    <text evidence="3">The sequence shown here is derived from an EMBL/GenBank/DDBJ whole genome shotgun (WGS) entry which is preliminary data.</text>
</comment>
<dbReference type="InterPro" id="IPR016040">
    <property type="entry name" value="NAD(P)-bd_dom"/>
</dbReference>
<feature type="domain" description="RNB" evidence="2">
    <location>
        <begin position="680"/>
        <end position="976"/>
    </location>
</feature>
<dbReference type="EMBL" id="QGKX02001621">
    <property type="protein sequence ID" value="KAF3501033.1"/>
    <property type="molecule type" value="Genomic_DNA"/>
</dbReference>
<dbReference type="FunFam" id="3.40.50.720:FF:000253">
    <property type="entry name" value="Uncharacterized protein At5g02240"/>
    <property type="match status" value="1"/>
</dbReference>
<dbReference type="GO" id="GO:0004540">
    <property type="term" value="F:RNA nuclease activity"/>
    <property type="evidence" value="ECO:0007669"/>
    <property type="project" value="InterPro"/>
</dbReference>
<accession>A0A8S9NJ59</accession>
<dbReference type="GO" id="GO:0009507">
    <property type="term" value="C:chloroplast"/>
    <property type="evidence" value="ECO:0007669"/>
    <property type="project" value="TreeGrafter"/>
</dbReference>
<organism evidence="3 4">
    <name type="scientific">Brassica cretica</name>
    <name type="common">Mustard</name>
    <dbReference type="NCBI Taxonomy" id="69181"/>
    <lineage>
        <taxon>Eukaryota</taxon>
        <taxon>Viridiplantae</taxon>
        <taxon>Streptophyta</taxon>
        <taxon>Embryophyta</taxon>
        <taxon>Tracheophyta</taxon>
        <taxon>Spermatophyta</taxon>
        <taxon>Magnoliopsida</taxon>
        <taxon>eudicotyledons</taxon>
        <taxon>Gunneridae</taxon>
        <taxon>Pentapetalae</taxon>
        <taxon>rosids</taxon>
        <taxon>malvids</taxon>
        <taxon>Brassicales</taxon>
        <taxon>Brassicaceae</taxon>
        <taxon>Brassiceae</taxon>
        <taxon>Brassica</taxon>
    </lineage>
</organism>
<dbReference type="SUPFAM" id="SSF51735">
    <property type="entry name" value="NAD(P)-binding Rossmann-fold domains"/>
    <property type="match status" value="1"/>
</dbReference>
<dbReference type="GO" id="GO:0003723">
    <property type="term" value="F:RNA binding"/>
    <property type="evidence" value="ECO:0007669"/>
    <property type="project" value="InterPro"/>
</dbReference>
<dbReference type="InterPro" id="IPR012340">
    <property type="entry name" value="NA-bd_OB-fold"/>
</dbReference>
<evidence type="ECO:0000256" key="1">
    <source>
        <dbReference type="ARBA" id="ARBA00007637"/>
    </source>
</evidence>
<dbReference type="Gene3D" id="3.40.50.720">
    <property type="entry name" value="NAD(P)-binding Rossmann-like Domain"/>
    <property type="match status" value="1"/>
</dbReference>
<comment type="similarity">
    <text evidence="1">Belongs to the NAD(P)-dependent epimerase/dehydratase family.</text>
</comment>
<dbReference type="AlphaFoldDB" id="A0A8S9NJ59"/>
<proteinExistence type="inferred from homology"/>